<name>A0AA39R4N6_9LECA</name>
<feature type="domain" description="ATPase AAA-type core" evidence="5">
    <location>
        <begin position="130"/>
        <end position="243"/>
    </location>
</feature>
<dbReference type="GO" id="GO:0005524">
    <property type="term" value="F:ATP binding"/>
    <property type="evidence" value="ECO:0007669"/>
    <property type="project" value="UniProtKB-KW"/>
</dbReference>
<keyword evidence="3" id="KW-0067">ATP-binding</keyword>
<protein>
    <recommendedName>
        <fullName evidence="9">AAA+ ATPase domain-containing protein</fullName>
    </recommendedName>
</protein>
<dbReference type="PANTHER" id="PTHR23074">
    <property type="entry name" value="AAA DOMAIN-CONTAINING"/>
    <property type="match status" value="1"/>
</dbReference>
<evidence type="ECO:0000259" key="5">
    <source>
        <dbReference type="Pfam" id="PF00004"/>
    </source>
</evidence>
<dbReference type="PANTHER" id="PTHR23074:SF17">
    <property type="entry name" value="FIDGETIN-LIKE PROTEIN 1"/>
    <property type="match status" value="1"/>
</dbReference>
<dbReference type="InterPro" id="IPR015415">
    <property type="entry name" value="Spast_Vps4_C"/>
</dbReference>
<evidence type="ECO:0000256" key="1">
    <source>
        <dbReference type="ARBA" id="ARBA00006914"/>
    </source>
</evidence>
<evidence type="ECO:0000256" key="3">
    <source>
        <dbReference type="ARBA" id="ARBA00022840"/>
    </source>
</evidence>
<dbReference type="Gene3D" id="1.10.8.60">
    <property type="match status" value="1"/>
</dbReference>
<organism evidence="7 8">
    <name type="scientific">Cladonia borealis</name>
    <dbReference type="NCBI Taxonomy" id="184061"/>
    <lineage>
        <taxon>Eukaryota</taxon>
        <taxon>Fungi</taxon>
        <taxon>Dikarya</taxon>
        <taxon>Ascomycota</taxon>
        <taxon>Pezizomycotina</taxon>
        <taxon>Lecanoromycetes</taxon>
        <taxon>OSLEUM clade</taxon>
        <taxon>Lecanoromycetidae</taxon>
        <taxon>Lecanorales</taxon>
        <taxon>Lecanorineae</taxon>
        <taxon>Cladoniaceae</taxon>
        <taxon>Cladonia</taxon>
    </lineage>
</organism>
<dbReference type="Pfam" id="PF09336">
    <property type="entry name" value="Vps4_C"/>
    <property type="match status" value="1"/>
</dbReference>
<dbReference type="AlphaFoldDB" id="A0AA39R4N6"/>
<dbReference type="InterPro" id="IPR003959">
    <property type="entry name" value="ATPase_AAA_core"/>
</dbReference>
<keyword evidence="2" id="KW-0547">Nucleotide-binding</keyword>
<comment type="similarity">
    <text evidence="1">Belongs to the AAA ATPase family.</text>
</comment>
<evidence type="ECO:0000313" key="7">
    <source>
        <dbReference type="EMBL" id="KAK0514750.1"/>
    </source>
</evidence>
<comment type="caution">
    <text evidence="7">The sequence shown here is derived from an EMBL/GenBank/DDBJ whole genome shotgun (WGS) entry which is preliminary data.</text>
</comment>
<proteinExistence type="inferred from homology"/>
<evidence type="ECO:0000256" key="2">
    <source>
        <dbReference type="ARBA" id="ARBA00022741"/>
    </source>
</evidence>
<feature type="domain" description="Spastin/Vps4 C-terminal" evidence="6">
    <location>
        <begin position="309"/>
        <end position="367"/>
    </location>
</feature>
<dbReference type="Pfam" id="PF00004">
    <property type="entry name" value="AAA"/>
    <property type="match status" value="1"/>
</dbReference>
<dbReference type="Proteomes" id="UP001166286">
    <property type="component" value="Unassembled WGS sequence"/>
</dbReference>
<dbReference type="InterPro" id="IPR027417">
    <property type="entry name" value="P-loop_NTPase"/>
</dbReference>
<evidence type="ECO:0000259" key="6">
    <source>
        <dbReference type="Pfam" id="PF09336"/>
    </source>
</evidence>
<dbReference type="EMBL" id="JAFEKC020000005">
    <property type="protein sequence ID" value="KAK0514750.1"/>
    <property type="molecule type" value="Genomic_DNA"/>
</dbReference>
<reference evidence="7" key="1">
    <citation type="submission" date="2023-03" db="EMBL/GenBank/DDBJ databases">
        <title>Complete genome of Cladonia borealis.</title>
        <authorList>
            <person name="Park H."/>
        </authorList>
    </citation>
    <scope>NUCLEOTIDE SEQUENCE</scope>
    <source>
        <strain evidence="7">ANT050790</strain>
    </source>
</reference>
<feature type="compositionally biased region" description="Polar residues" evidence="4">
    <location>
        <begin position="14"/>
        <end position="59"/>
    </location>
</feature>
<dbReference type="GO" id="GO:0016887">
    <property type="term" value="F:ATP hydrolysis activity"/>
    <property type="evidence" value="ECO:0007669"/>
    <property type="project" value="InterPro"/>
</dbReference>
<dbReference type="InterPro" id="IPR050304">
    <property type="entry name" value="MT-severing_AAA_ATPase"/>
</dbReference>
<evidence type="ECO:0008006" key="9">
    <source>
        <dbReference type="Google" id="ProtNLM"/>
    </source>
</evidence>
<gene>
    <name evidence="7" type="ORF">JMJ35_003367</name>
</gene>
<dbReference type="Gene3D" id="3.40.50.300">
    <property type="entry name" value="P-loop containing nucleotide triphosphate hydrolases"/>
    <property type="match status" value="1"/>
</dbReference>
<evidence type="ECO:0000256" key="4">
    <source>
        <dbReference type="SAM" id="MobiDB-lite"/>
    </source>
</evidence>
<feature type="region of interest" description="Disordered" evidence="4">
    <location>
        <begin position="14"/>
        <end position="69"/>
    </location>
</feature>
<keyword evidence="8" id="KW-1185">Reference proteome</keyword>
<accession>A0AA39R4N6</accession>
<sequence>MIYLLLMTAPAPFSTQDDAASQAGTISSQQTPFQASSSQQTALGSRQQKPQCDGSNATKATIPAHASLEPPKSNLELVEPLIDRSGGSIQELTSCSGQAIALEQVKIAVELPRLLHVPPYLKNLKKVDGILLHGPSGTKTFITRVLASRAGVTTFKASPSSFTSRFVGDGEKIVRVLFAVAALKAPSVVILNEIDCLLMGKDSELDRASNKVKAGFLAQWSSRQDARSDFIVVGTTKSSLDVKSILGMSMDDVYHGLQNDAFDALACLAYGRSARSLINVGSDVFWYVQKKILDASFFHAEKINNQIYWVPCSTNDPNAKRCSYTSFEKSEVHHSKVTMADIKATLLDSEESLDNSQLMIKEHEKFARYKGKGNWEVMLRRERSC</sequence>
<evidence type="ECO:0000313" key="8">
    <source>
        <dbReference type="Proteomes" id="UP001166286"/>
    </source>
</evidence>
<dbReference type="SUPFAM" id="SSF52540">
    <property type="entry name" value="P-loop containing nucleoside triphosphate hydrolases"/>
    <property type="match status" value="1"/>
</dbReference>